<protein>
    <submittedName>
        <fullName evidence="1">Uncharacterized protein</fullName>
    </submittedName>
</protein>
<dbReference type="Proteomes" id="UP000289886">
    <property type="component" value="Unassembled WGS sequence"/>
</dbReference>
<evidence type="ECO:0000313" key="2">
    <source>
        <dbReference type="Proteomes" id="UP000289886"/>
    </source>
</evidence>
<proteinExistence type="predicted"/>
<gene>
    <name evidence="1" type="ORF">EOD39_14872</name>
</gene>
<name>A0A662YK26_ACIRT</name>
<dbReference type="AlphaFoldDB" id="A0A662YK26"/>
<sequence length="97" mass="11072">MLRMPSAKNLKTQEDISTTFFVGTEDGDLVYLEKDSDSRKQTVPSFSPVLPRRNVQWGSGPCPDPVFFIGKEDENIDIRDLLEKTHEPSKHLHQTDN</sequence>
<organism evidence="1 2">
    <name type="scientific">Acipenser ruthenus</name>
    <name type="common">Sterlet sturgeon</name>
    <dbReference type="NCBI Taxonomy" id="7906"/>
    <lineage>
        <taxon>Eukaryota</taxon>
        <taxon>Metazoa</taxon>
        <taxon>Chordata</taxon>
        <taxon>Craniata</taxon>
        <taxon>Vertebrata</taxon>
        <taxon>Euteleostomi</taxon>
        <taxon>Actinopterygii</taxon>
        <taxon>Chondrostei</taxon>
        <taxon>Acipenseriformes</taxon>
        <taxon>Acipenseridae</taxon>
        <taxon>Acipenser</taxon>
    </lineage>
</organism>
<accession>A0A662YK26</accession>
<evidence type="ECO:0000313" key="1">
    <source>
        <dbReference type="EMBL" id="RXM97084.1"/>
    </source>
</evidence>
<keyword evidence="2" id="KW-1185">Reference proteome</keyword>
<comment type="caution">
    <text evidence="1">The sequence shown here is derived from an EMBL/GenBank/DDBJ whole genome shotgun (WGS) entry which is preliminary data.</text>
</comment>
<dbReference type="EMBL" id="SCEB01001266">
    <property type="protein sequence ID" value="RXM97084.1"/>
    <property type="molecule type" value="Genomic_DNA"/>
</dbReference>
<reference evidence="1 2" key="1">
    <citation type="submission" date="2019-01" db="EMBL/GenBank/DDBJ databases">
        <title>Draft Genome and Complete Hox-Cluster Characterization of the Sterlet Sturgeon (Acipenser ruthenus).</title>
        <authorList>
            <person name="Wei Q."/>
        </authorList>
    </citation>
    <scope>NUCLEOTIDE SEQUENCE [LARGE SCALE GENOMIC DNA]</scope>
    <source>
        <strain evidence="1">WHYD16114868_AA</strain>
        <tissue evidence="1">Blood</tissue>
    </source>
</reference>